<gene>
    <name evidence="1" type="ORF">BDD43_3054</name>
</gene>
<comment type="caution">
    <text evidence="1">The sequence shown here is derived from an EMBL/GenBank/DDBJ whole genome shotgun (WGS) entry which is preliminary data.</text>
</comment>
<accession>A0A495J228</accession>
<dbReference type="RefSeq" id="WP_121198422.1">
    <property type="nucleotide sequence ID" value="NZ_RBKU01000001.1"/>
</dbReference>
<proteinExistence type="predicted"/>
<dbReference type="EMBL" id="RBKU01000001">
    <property type="protein sequence ID" value="RKR82863.1"/>
    <property type="molecule type" value="Genomic_DNA"/>
</dbReference>
<dbReference type="Proteomes" id="UP000268007">
    <property type="component" value="Unassembled WGS sequence"/>
</dbReference>
<protein>
    <submittedName>
        <fullName evidence="1">Uncharacterized protein</fullName>
    </submittedName>
</protein>
<name>A0A495J228_9SPHI</name>
<evidence type="ECO:0000313" key="2">
    <source>
        <dbReference type="Proteomes" id="UP000268007"/>
    </source>
</evidence>
<evidence type="ECO:0000313" key="1">
    <source>
        <dbReference type="EMBL" id="RKR82863.1"/>
    </source>
</evidence>
<organism evidence="1 2">
    <name type="scientific">Mucilaginibacter gracilis</name>
    <dbReference type="NCBI Taxonomy" id="423350"/>
    <lineage>
        <taxon>Bacteria</taxon>
        <taxon>Pseudomonadati</taxon>
        <taxon>Bacteroidota</taxon>
        <taxon>Sphingobacteriia</taxon>
        <taxon>Sphingobacteriales</taxon>
        <taxon>Sphingobacteriaceae</taxon>
        <taxon>Mucilaginibacter</taxon>
    </lineage>
</organism>
<keyword evidence="2" id="KW-1185">Reference proteome</keyword>
<dbReference type="OrthoDB" id="781694at2"/>
<dbReference type="AlphaFoldDB" id="A0A495J228"/>
<reference evidence="1 2" key="1">
    <citation type="submission" date="2018-10" db="EMBL/GenBank/DDBJ databases">
        <title>Genomic Encyclopedia of Archaeal and Bacterial Type Strains, Phase II (KMG-II): from individual species to whole genera.</title>
        <authorList>
            <person name="Goeker M."/>
        </authorList>
    </citation>
    <scope>NUCLEOTIDE SEQUENCE [LARGE SCALE GENOMIC DNA]</scope>
    <source>
        <strain evidence="1 2">DSM 18602</strain>
    </source>
</reference>
<sequence>MIKSTFINSELEGAINYLNDFFDLGFPKEHRKDLKKWRNHVINKKKYNDQHGAARVFGNYEETIQIIEVADICNRHKDLVGSSSIVPICIVNMEQSEWSYFPKKMSQKEILNPTVAIRNFFKAFSAQEYKDVFHEWLRLALSNKSAGETLSAKEVVLPYENLRKLYSALWLVYKRSSKPV</sequence>